<dbReference type="PROSITE" id="PS50222">
    <property type="entry name" value="EF_HAND_2"/>
    <property type="match status" value="1"/>
</dbReference>
<dbReference type="VEuPathDB" id="TriTrypDB:BSAL_17695"/>
<dbReference type="Proteomes" id="UP000051952">
    <property type="component" value="Unassembled WGS sequence"/>
</dbReference>
<dbReference type="GO" id="GO:0005509">
    <property type="term" value="F:calcium ion binding"/>
    <property type="evidence" value="ECO:0007669"/>
    <property type="project" value="InterPro"/>
</dbReference>
<dbReference type="InterPro" id="IPR002048">
    <property type="entry name" value="EF_hand_dom"/>
</dbReference>
<evidence type="ECO:0000256" key="1">
    <source>
        <dbReference type="ARBA" id="ARBA00022737"/>
    </source>
</evidence>
<dbReference type="InterPro" id="IPR011992">
    <property type="entry name" value="EF-hand-dom_pair"/>
</dbReference>
<keyword evidence="4" id="KW-1185">Reference proteome</keyword>
<proteinExistence type="predicted"/>
<dbReference type="Gene3D" id="1.10.238.10">
    <property type="entry name" value="EF-hand"/>
    <property type="match status" value="1"/>
</dbReference>
<dbReference type="PANTHER" id="PTHR23048">
    <property type="entry name" value="MYOSIN LIGHT CHAIN 1, 3"/>
    <property type="match status" value="1"/>
</dbReference>
<dbReference type="EMBL" id="CYKH01001679">
    <property type="protein sequence ID" value="CUG88870.1"/>
    <property type="molecule type" value="Genomic_DNA"/>
</dbReference>
<name>A0A0S4JF11_BODSA</name>
<dbReference type="AlphaFoldDB" id="A0A0S4JF11"/>
<evidence type="ECO:0000313" key="3">
    <source>
        <dbReference type="EMBL" id="CUG88870.1"/>
    </source>
</evidence>
<dbReference type="InterPro" id="IPR050230">
    <property type="entry name" value="CALM/Myosin/TropC-like"/>
</dbReference>
<accession>A0A0S4JF11</accession>
<sequence length="145" mass="15460">MQSPRGDTEEQREVYDIFSKLSKDGVLPVSSTQSALRSLGQYLTAAAFSELEKEIPAQGVTFEEFLGLFQNVQEINASDADLIEAFGSLDKSRSGFIKSTEVAKLLQDLGGLSAEAAAVVVENADGPNSTMSYDAVVTAISEFVG</sequence>
<evidence type="ECO:0000313" key="4">
    <source>
        <dbReference type="Proteomes" id="UP000051952"/>
    </source>
</evidence>
<dbReference type="PANTHER" id="PTHR23048:SF0">
    <property type="entry name" value="CALMODULIN LIKE 3"/>
    <property type="match status" value="1"/>
</dbReference>
<protein>
    <submittedName>
        <fullName evidence="3">Calmodulin, putative</fullName>
    </submittedName>
</protein>
<dbReference type="OrthoDB" id="26525at2759"/>
<evidence type="ECO:0000259" key="2">
    <source>
        <dbReference type="PROSITE" id="PS50222"/>
    </source>
</evidence>
<gene>
    <name evidence="3" type="ORF">BSAL_17695</name>
</gene>
<dbReference type="SUPFAM" id="SSF47473">
    <property type="entry name" value="EF-hand"/>
    <property type="match status" value="1"/>
</dbReference>
<dbReference type="GO" id="GO:0016460">
    <property type="term" value="C:myosin II complex"/>
    <property type="evidence" value="ECO:0007669"/>
    <property type="project" value="TreeGrafter"/>
</dbReference>
<feature type="domain" description="EF-hand" evidence="2">
    <location>
        <begin position="77"/>
        <end position="112"/>
    </location>
</feature>
<keyword evidence="1" id="KW-0677">Repeat</keyword>
<organism evidence="3 4">
    <name type="scientific">Bodo saltans</name>
    <name type="common">Flagellated protozoan</name>
    <dbReference type="NCBI Taxonomy" id="75058"/>
    <lineage>
        <taxon>Eukaryota</taxon>
        <taxon>Discoba</taxon>
        <taxon>Euglenozoa</taxon>
        <taxon>Kinetoplastea</taxon>
        <taxon>Metakinetoplastina</taxon>
        <taxon>Eubodonida</taxon>
        <taxon>Bodonidae</taxon>
        <taxon>Bodo</taxon>
    </lineage>
</organism>
<reference evidence="4" key="1">
    <citation type="submission" date="2015-09" db="EMBL/GenBank/DDBJ databases">
        <authorList>
            <consortium name="Pathogen Informatics"/>
        </authorList>
    </citation>
    <scope>NUCLEOTIDE SEQUENCE [LARGE SCALE GENOMIC DNA]</scope>
    <source>
        <strain evidence="4">Lake Konstanz</strain>
    </source>
</reference>